<gene>
    <name evidence="1" type="ORF">ACFL27_20310</name>
</gene>
<organism evidence="1 2">
    <name type="scientific">candidate division CSSED10-310 bacterium</name>
    <dbReference type="NCBI Taxonomy" id="2855610"/>
    <lineage>
        <taxon>Bacteria</taxon>
        <taxon>Bacteria division CSSED10-310</taxon>
    </lineage>
</organism>
<dbReference type="EMBL" id="JBHPBY010000329">
    <property type="protein sequence ID" value="MFC1852547.1"/>
    <property type="molecule type" value="Genomic_DNA"/>
</dbReference>
<evidence type="ECO:0000313" key="1">
    <source>
        <dbReference type="EMBL" id="MFC1852547.1"/>
    </source>
</evidence>
<sequence>MKLLEEGTQLFYRLNRFNTSFQRENSMKISIICFFLINSVLFSMSTCKKEEAKHKGPEEIGKQIGDLYHVAVADTAKLVENVSDPKILKKQLTELKEKIVMKLVNLGKIRKTMSKNEEAQVNQIVIKAIRSVNMDDWNRLDDATRHYHSIDPEISQLLFEINTITQYADFELLKKQAPEEAKRLGIID</sequence>
<evidence type="ECO:0000313" key="2">
    <source>
        <dbReference type="Proteomes" id="UP001594351"/>
    </source>
</evidence>
<dbReference type="Proteomes" id="UP001594351">
    <property type="component" value="Unassembled WGS sequence"/>
</dbReference>
<comment type="caution">
    <text evidence="1">The sequence shown here is derived from an EMBL/GenBank/DDBJ whole genome shotgun (WGS) entry which is preliminary data.</text>
</comment>
<proteinExistence type="predicted"/>
<protein>
    <submittedName>
        <fullName evidence="1">Uncharacterized protein</fullName>
    </submittedName>
</protein>
<reference evidence="1 2" key="1">
    <citation type="submission" date="2024-09" db="EMBL/GenBank/DDBJ databases">
        <title>Laminarin stimulates single cell rates of sulfate reduction while oxygen inhibits transcriptomic activity in coastal marine sediment.</title>
        <authorList>
            <person name="Lindsay M."/>
            <person name="Orcutt B."/>
            <person name="Emerson D."/>
            <person name="Stepanauskas R."/>
            <person name="D'Angelo T."/>
        </authorList>
    </citation>
    <scope>NUCLEOTIDE SEQUENCE [LARGE SCALE GENOMIC DNA]</scope>
    <source>
        <strain evidence="1">SAG AM-311-K15</strain>
    </source>
</reference>
<name>A0ABV6Z277_UNCC1</name>
<accession>A0ABV6Z277</accession>
<keyword evidence="2" id="KW-1185">Reference proteome</keyword>